<dbReference type="SUPFAM" id="SSF50891">
    <property type="entry name" value="Cyclophilin-like"/>
    <property type="match status" value="2"/>
</dbReference>
<keyword evidence="4" id="KW-0472">Membrane</keyword>
<dbReference type="Pfam" id="PF02682">
    <property type="entry name" value="CT_C_D"/>
    <property type="match status" value="1"/>
</dbReference>
<dbReference type="SMART" id="SM00797">
    <property type="entry name" value="AHS2"/>
    <property type="match status" value="1"/>
</dbReference>
<reference evidence="7 8" key="1">
    <citation type="submission" date="2014-04" db="EMBL/GenBank/DDBJ databases">
        <title>Evolutionary Origins and Diversification of the Mycorrhizal Mutualists.</title>
        <authorList>
            <consortium name="DOE Joint Genome Institute"/>
            <consortium name="Mycorrhizal Genomics Consortium"/>
            <person name="Kohler A."/>
            <person name="Kuo A."/>
            <person name="Nagy L.G."/>
            <person name="Floudas D."/>
            <person name="Copeland A."/>
            <person name="Barry K.W."/>
            <person name="Cichocki N."/>
            <person name="Veneault-Fourrey C."/>
            <person name="LaButti K."/>
            <person name="Lindquist E.A."/>
            <person name="Lipzen A."/>
            <person name="Lundell T."/>
            <person name="Morin E."/>
            <person name="Murat C."/>
            <person name="Riley R."/>
            <person name="Ohm R."/>
            <person name="Sun H."/>
            <person name="Tunlid A."/>
            <person name="Henrissat B."/>
            <person name="Grigoriev I.V."/>
            <person name="Hibbett D.S."/>
            <person name="Martin F."/>
        </authorList>
    </citation>
    <scope>NUCLEOTIDE SEQUENCE [LARGE SCALE GENOMIC DNA]</scope>
    <source>
        <strain evidence="7 8">MD-312</strain>
    </source>
</reference>
<evidence type="ECO:0008006" key="9">
    <source>
        <dbReference type="Google" id="ProtNLM"/>
    </source>
</evidence>
<evidence type="ECO:0000313" key="7">
    <source>
        <dbReference type="EMBL" id="KIJ57609.1"/>
    </source>
</evidence>
<proteinExistence type="predicted"/>
<dbReference type="SUPFAM" id="SSF160467">
    <property type="entry name" value="PH0987 N-terminal domain-like"/>
    <property type="match status" value="1"/>
</dbReference>
<dbReference type="Proteomes" id="UP000053820">
    <property type="component" value="Unassembled WGS sequence"/>
</dbReference>
<feature type="domain" description="Carboxyltransferase" evidence="5">
    <location>
        <begin position="340"/>
        <end position="574"/>
    </location>
</feature>
<dbReference type="InterPro" id="IPR029000">
    <property type="entry name" value="Cyclophilin-like_dom_sf"/>
</dbReference>
<dbReference type="Pfam" id="PF02626">
    <property type="entry name" value="CT_A_B"/>
    <property type="match status" value="1"/>
</dbReference>
<accession>A0A0C9UWZ8</accession>
<dbReference type="SMART" id="SM00796">
    <property type="entry name" value="AHS1"/>
    <property type="match status" value="1"/>
</dbReference>
<sequence>MDSQAFKAANILAGNPPETEGLEIVVLPGAGCKFTFHVPCVVAITGKSVTVKVNREEVPMWARLIIPAKGSLEISGGGGNPGFRVYLAVRGGFPEVPKYLGSKSTSMGLGGYQGRALKPGDQLTLGDCQPSSEESQSTIPLQLPDHLIPSYQKDWIINVLAGPHDNEEFLTPEGNAAFYSTQWSISSSSNRMGIRLQSKKSIQWARADGGEGGSHPSNILDNGYALGTVNINGDTPVILTQEGPDMGGYLCACTVASGDLWKVGQLSPGNAVTFNPVSWVEAQACIETAKLWLADIESVVSGSTTVVPRATLGITSTHWHHPSCILFKHEPRPESSRPVATFRQAGDSAILVEYGQMKLDFNLRARVHALETEAHKRKVQGIWSFAPCIRSTMCHFDPAIISQDEVLKLLVEIEISLPDTMTDVEFPGRKITFPIALDDQWSHEALQRYMSTTRSKAVYLPSNIDYLARNNDLEGGATEALQKLVGSSWLVFGVGFYLACPFLVPIDPRCRLVGQKMNPSRTYTPSGAVGIAGPVAAIYPVVSPGGYQLFGRTLPAWQTWGKGEDFSPDRPWLLRPFDQVGC</sequence>
<organism evidence="7 8">
    <name type="scientific">Hydnomerulius pinastri MD-312</name>
    <dbReference type="NCBI Taxonomy" id="994086"/>
    <lineage>
        <taxon>Eukaryota</taxon>
        <taxon>Fungi</taxon>
        <taxon>Dikarya</taxon>
        <taxon>Basidiomycota</taxon>
        <taxon>Agaricomycotina</taxon>
        <taxon>Agaricomycetes</taxon>
        <taxon>Agaricomycetidae</taxon>
        <taxon>Boletales</taxon>
        <taxon>Boletales incertae sedis</taxon>
        <taxon>Leucogyrophana</taxon>
    </lineage>
</organism>
<keyword evidence="4" id="KW-1133">Transmembrane helix</keyword>
<keyword evidence="1" id="KW-0547">Nucleotide-binding</keyword>
<dbReference type="PANTHER" id="PTHR43309:SF3">
    <property type="entry name" value="5-OXOPROLINASE SUBUNIT C"/>
    <property type="match status" value="1"/>
</dbReference>
<keyword evidence="3" id="KW-0067">ATP-binding</keyword>
<keyword evidence="4" id="KW-0812">Transmembrane</keyword>
<evidence type="ECO:0000256" key="2">
    <source>
        <dbReference type="ARBA" id="ARBA00022801"/>
    </source>
</evidence>
<protein>
    <recommendedName>
        <fullName evidence="9">Urea amidolyase</fullName>
    </recommendedName>
</protein>
<evidence type="ECO:0000259" key="5">
    <source>
        <dbReference type="SMART" id="SM00796"/>
    </source>
</evidence>
<evidence type="ECO:0000256" key="1">
    <source>
        <dbReference type="ARBA" id="ARBA00022741"/>
    </source>
</evidence>
<evidence type="ECO:0000256" key="3">
    <source>
        <dbReference type="ARBA" id="ARBA00022840"/>
    </source>
</evidence>
<evidence type="ECO:0000256" key="4">
    <source>
        <dbReference type="SAM" id="Phobius"/>
    </source>
</evidence>
<dbReference type="InterPro" id="IPR003833">
    <property type="entry name" value="CT_C_D"/>
</dbReference>
<dbReference type="HOGENOM" id="CLU_020207_4_2_1"/>
<evidence type="ECO:0000313" key="8">
    <source>
        <dbReference type="Proteomes" id="UP000053820"/>
    </source>
</evidence>
<dbReference type="Gene3D" id="2.40.100.10">
    <property type="entry name" value="Cyclophilin-like"/>
    <property type="match status" value="2"/>
</dbReference>
<evidence type="ECO:0000259" key="6">
    <source>
        <dbReference type="SMART" id="SM00797"/>
    </source>
</evidence>
<dbReference type="InterPro" id="IPR003778">
    <property type="entry name" value="CT_A_B"/>
</dbReference>
<dbReference type="PANTHER" id="PTHR43309">
    <property type="entry name" value="5-OXOPROLINASE SUBUNIT C"/>
    <property type="match status" value="1"/>
</dbReference>
<dbReference type="EMBL" id="KN840230">
    <property type="protein sequence ID" value="KIJ57609.1"/>
    <property type="molecule type" value="Genomic_DNA"/>
</dbReference>
<name>A0A0C9UWZ8_9AGAM</name>
<dbReference type="AlphaFoldDB" id="A0A0C9UWZ8"/>
<dbReference type="OrthoDB" id="196847at2759"/>
<dbReference type="GO" id="GO:0005524">
    <property type="term" value="F:ATP binding"/>
    <property type="evidence" value="ECO:0007669"/>
    <property type="project" value="UniProtKB-KW"/>
</dbReference>
<gene>
    <name evidence="7" type="ORF">HYDPIDRAFT_104060</name>
</gene>
<feature type="domain" description="Carboxyltransferase" evidence="6">
    <location>
        <begin position="1"/>
        <end position="292"/>
    </location>
</feature>
<keyword evidence="2" id="KW-0378">Hydrolase</keyword>
<dbReference type="GO" id="GO:0016787">
    <property type="term" value="F:hydrolase activity"/>
    <property type="evidence" value="ECO:0007669"/>
    <property type="project" value="UniProtKB-KW"/>
</dbReference>
<dbReference type="Gene3D" id="3.30.1360.40">
    <property type="match status" value="1"/>
</dbReference>
<feature type="transmembrane region" description="Helical" evidence="4">
    <location>
        <begin position="489"/>
        <end position="506"/>
    </location>
</feature>
<keyword evidence="8" id="KW-1185">Reference proteome</keyword>
<dbReference type="InterPro" id="IPR052708">
    <property type="entry name" value="PxpC"/>
</dbReference>